<dbReference type="AlphaFoldDB" id="A0A5N6QAZ2"/>
<keyword evidence="3" id="KW-1185">Reference proteome</keyword>
<evidence type="ECO:0000256" key="1">
    <source>
        <dbReference type="SAM" id="MobiDB-lite"/>
    </source>
</evidence>
<organism evidence="2 3">
    <name type="scientific">Carpinus fangiana</name>
    <dbReference type="NCBI Taxonomy" id="176857"/>
    <lineage>
        <taxon>Eukaryota</taxon>
        <taxon>Viridiplantae</taxon>
        <taxon>Streptophyta</taxon>
        <taxon>Embryophyta</taxon>
        <taxon>Tracheophyta</taxon>
        <taxon>Spermatophyta</taxon>
        <taxon>Magnoliopsida</taxon>
        <taxon>eudicotyledons</taxon>
        <taxon>Gunneridae</taxon>
        <taxon>Pentapetalae</taxon>
        <taxon>rosids</taxon>
        <taxon>fabids</taxon>
        <taxon>Fagales</taxon>
        <taxon>Betulaceae</taxon>
        <taxon>Carpinus</taxon>
    </lineage>
</organism>
<feature type="region of interest" description="Disordered" evidence="1">
    <location>
        <begin position="45"/>
        <end position="64"/>
    </location>
</feature>
<sequence length="247" mass="27188">MKVEGPLSLQEALPLHQFYLTKRRGKVKLGTGFLHFIHPQLMNEGGGPVESSRGSPSPPILPDKATRKSKTWYWAVALSSSTTSTSLDYALHFMHAKRKVCVSLAIKPLSIWQAVALSLSTTSTSLDYAMLMLMLTHRPSSKVRYFYSDSTVVMGVNGEVLQWLAFPLLNTRLLFFHEIRVFLRPIFYPSPSVALAVGSGLAPIRVVPARSTARRLVHLKACSITLLPGSASAHHTFCTRSVSLGVV</sequence>
<gene>
    <name evidence="2" type="ORF">FH972_001185</name>
</gene>
<name>A0A5N6QAZ2_9ROSI</name>
<reference evidence="2 3" key="1">
    <citation type="submission" date="2019-06" db="EMBL/GenBank/DDBJ databases">
        <title>A chromosomal-level reference genome of Carpinus fangiana (Coryloideae, Betulaceae).</title>
        <authorList>
            <person name="Yang X."/>
            <person name="Wang Z."/>
            <person name="Zhang L."/>
            <person name="Hao G."/>
            <person name="Liu J."/>
            <person name="Yang Y."/>
        </authorList>
    </citation>
    <scope>NUCLEOTIDE SEQUENCE [LARGE SCALE GENOMIC DNA]</scope>
    <source>
        <strain evidence="2">Cfa_2016G</strain>
        <tissue evidence="2">Leaf</tissue>
    </source>
</reference>
<accession>A0A5N6QAZ2</accession>
<dbReference type="EMBL" id="CM017321">
    <property type="protein sequence ID" value="KAE7996462.1"/>
    <property type="molecule type" value="Genomic_DNA"/>
</dbReference>
<protein>
    <submittedName>
        <fullName evidence="2">Uncharacterized protein</fullName>
    </submittedName>
</protein>
<dbReference type="Proteomes" id="UP000327013">
    <property type="component" value="Chromosome 1"/>
</dbReference>
<evidence type="ECO:0000313" key="3">
    <source>
        <dbReference type="Proteomes" id="UP000327013"/>
    </source>
</evidence>
<evidence type="ECO:0000313" key="2">
    <source>
        <dbReference type="EMBL" id="KAE7996462.1"/>
    </source>
</evidence>
<proteinExistence type="predicted"/>